<evidence type="ECO:0000256" key="5">
    <source>
        <dbReference type="ARBA" id="ARBA00022746"/>
    </source>
</evidence>
<evidence type="ECO:0000256" key="7">
    <source>
        <dbReference type="ARBA" id="ARBA00037281"/>
    </source>
</evidence>
<evidence type="ECO:0000256" key="9">
    <source>
        <dbReference type="ARBA" id="ARBA00038120"/>
    </source>
</evidence>
<dbReference type="Gene3D" id="3.90.550.10">
    <property type="entry name" value="Spore Coat Polysaccharide Biosynthesis Protein SpsA, Chain A"/>
    <property type="match status" value="1"/>
</dbReference>
<comment type="subcellular location">
    <subcellularLocation>
        <location evidence="1">Cell membrane</location>
    </subcellularLocation>
</comment>
<dbReference type="RefSeq" id="WP_157331732.1">
    <property type="nucleotide sequence ID" value="NZ_RHLK01000001.1"/>
</dbReference>
<keyword evidence="5" id="KW-0125">Carotenoid biosynthesis</keyword>
<feature type="region of interest" description="Disordered" evidence="11">
    <location>
        <begin position="255"/>
        <end position="295"/>
    </location>
</feature>
<comment type="pathway">
    <text evidence="8">Carotenoid biosynthesis; staphyloxanthin biosynthesis; staphyloxanthin from farnesyl diphosphate: step 4/5.</text>
</comment>
<reference evidence="13 14" key="1">
    <citation type="journal article" date="2019" name="Microorganisms">
        <title>Paenibacillus lutrae sp. nov., A Chitinolytic Species Isolated from A River Otter in Castril Natural Park, Granada, Spain.</title>
        <authorList>
            <person name="Rodriguez M."/>
            <person name="Reina J.C."/>
            <person name="Bejar V."/>
            <person name="Llamas I."/>
        </authorList>
    </citation>
    <scope>NUCLEOTIDE SEQUENCE [LARGE SCALE GENOMIC DNA]</scope>
    <source>
        <strain evidence="13 14">N10</strain>
    </source>
</reference>
<accession>A0A7X3JXH4</accession>
<dbReference type="SUPFAM" id="SSF53448">
    <property type="entry name" value="Nucleotide-diphospho-sugar transferases"/>
    <property type="match status" value="1"/>
</dbReference>
<dbReference type="EMBL" id="RHLK01000001">
    <property type="protein sequence ID" value="MVO97950.1"/>
    <property type="molecule type" value="Genomic_DNA"/>
</dbReference>
<dbReference type="PANTHER" id="PTHR43646:SF2">
    <property type="entry name" value="GLYCOSYLTRANSFERASE 2-LIKE DOMAIN-CONTAINING PROTEIN"/>
    <property type="match status" value="1"/>
</dbReference>
<evidence type="ECO:0000256" key="10">
    <source>
        <dbReference type="ARBA" id="ARBA00040345"/>
    </source>
</evidence>
<evidence type="ECO:0000256" key="11">
    <source>
        <dbReference type="SAM" id="MobiDB-lite"/>
    </source>
</evidence>
<dbReference type="Pfam" id="PF00535">
    <property type="entry name" value="Glycos_transf_2"/>
    <property type="match status" value="1"/>
</dbReference>
<keyword evidence="14" id="KW-1185">Reference proteome</keyword>
<keyword evidence="2" id="KW-1003">Cell membrane</keyword>
<dbReference type="GO" id="GO:0005886">
    <property type="term" value="C:plasma membrane"/>
    <property type="evidence" value="ECO:0007669"/>
    <property type="project" value="UniProtKB-SubCell"/>
</dbReference>
<name>A0A7X3JXH4_9BACL</name>
<keyword evidence="6" id="KW-0472">Membrane</keyword>
<evidence type="ECO:0000313" key="14">
    <source>
        <dbReference type="Proteomes" id="UP000490800"/>
    </source>
</evidence>
<comment type="function">
    <text evidence="7">Catalyzes the glycosylation of 4,4'-diaponeurosporenoate, i.e. the esterification of glucose at the C1'' position with the carboxyl group of 4,4'-diaponeurosporenic acid, to form glycosyl-4,4'-diaponeurosporenoate. This is a step in the biosynthesis of staphyloxanthin, an orange pigment present in most staphylococci strains.</text>
</comment>
<feature type="compositionally biased region" description="Polar residues" evidence="11">
    <location>
        <begin position="282"/>
        <end position="295"/>
    </location>
</feature>
<dbReference type="InterPro" id="IPR029044">
    <property type="entry name" value="Nucleotide-diphossugar_trans"/>
</dbReference>
<dbReference type="PANTHER" id="PTHR43646">
    <property type="entry name" value="GLYCOSYLTRANSFERASE"/>
    <property type="match status" value="1"/>
</dbReference>
<dbReference type="OrthoDB" id="2902148at2"/>
<protein>
    <recommendedName>
        <fullName evidence="10">4,4'-diaponeurosporenoate glycosyltransferase</fullName>
    </recommendedName>
</protein>
<evidence type="ECO:0000256" key="4">
    <source>
        <dbReference type="ARBA" id="ARBA00022679"/>
    </source>
</evidence>
<keyword evidence="4 13" id="KW-0808">Transferase</keyword>
<feature type="domain" description="Glycosyltransferase 2-like" evidence="12">
    <location>
        <begin position="30"/>
        <end position="150"/>
    </location>
</feature>
<comment type="caution">
    <text evidence="13">The sequence shown here is derived from an EMBL/GenBank/DDBJ whole genome shotgun (WGS) entry which is preliminary data.</text>
</comment>
<proteinExistence type="inferred from homology"/>
<dbReference type="GO" id="GO:0016757">
    <property type="term" value="F:glycosyltransferase activity"/>
    <property type="evidence" value="ECO:0007669"/>
    <property type="project" value="UniProtKB-KW"/>
</dbReference>
<evidence type="ECO:0000313" key="13">
    <source>
        <dbReference type="EMBL" id="MVO97950.1"/>
    </source>
</evidence>
<evidence type="ECO:0000256" key="2">
    <source>
        <dbReference type="ARBA" id="ARBA00022475"/>
    </source>
</evidence>
<dbReference type="GO" id="GO:0016117">
    <property type="term" value="P:carotenoid biosynthetic process"/>
    <property type="evidence" value="ECO:0007669"/>
    <property type="project" value="UniProtKB-KW"/>
</dbReference>
<evidence type="ECO:0000259" key="12">
    <source>
        <dbReference type="Pfam" id="PF00535"/>
    </source>
</evidence>
<gene>
    <name evidence="13" type="ORF">EDM21_00055</name>
</gene>
<sequence>MKKRRNALRKRRYDFTSKRGYINDPSPKVSVIIPVYNERRRLAAVIREAYRAHSSIEVIVVINGSTDGSRRLAEKMGARIISYADPLGHDVGRAVGARAALGDIVLFTDGDIVIPAGKLAAFIHAVESGVDVAMNTYIGPSKRSAVHRVILAKHALTAFMQRPDLSGTSLTTIPHALSRRALDAIGTEVLAVPPKALAAAVRSGLLVKAVEYVAVGAKNPLRRKGAGRDPVGDLIVGDHLEALHYWLEAAALPARPVEPAEEGENETACETKTEREPEAAESFQQEITTAENPGD</sequence>
<dbReference type="Proteomes" id="UP000490800">
    <property type="component" value="Unassembled WGS sequence"/>
</dbReference>
<evidence type="ECO:0000256" key="3">
    <source>
        <dbReference type="ARBA" id="ARBA00022676"/>
    </source>
</evidence>
<dbReference type="InterPro" id="IPR001173">
    <property type="entry name" value="Glyco_trans_2-like"/>
</dbReference>
<feature type="compositionally biased region" description="Basic and acidic residues" evidence="11">
    <location>
        <begin position="269"/>
        <end position="278"/>
    </location>
</feature>
<comment type="similarity">
    <text evidence="9">Belongs to the glycosyltransferase 2 family. CrtQ subfamily.</text>
</comment>
<dbReference type="AlphaFoldDB" id="A0A7X3JXH4"/>
<evidence type="ECO:0000256" key="6">
    <source>
        <dbReference type="ARBA" id="ARBA00023136"/>
    </source>
</evidence>
<organism evidence="13 14">
    <name type="scientific">Paenibacillus lutrae</name>
    <dbReference type="NCBI Taxonomy" id="2078573"/>
    <lineage>
        <taxon>Bacteria</taxon>
        <taxon>Bacillati</taxon>
        <taxon>Bacillota</taxon>
        <taxon>Bacilli</taxon>
        <taxon>Bacillales</taxon>
        <taxon>Paenibacillaceae</taxon>
        <taxon>Paenibacillus</taxon>
    </lineage>
</organism>
<evidence type="ECO:0000256" key="1">
    <source>
        <dbReference type="ARBA" id="ARBA00004236"/>
    </source>
</evidence>
<evidence type="ECO:0000256" key="8">
    <source>
        <dbReference type="ARBA" id="ARBA00037904"/>
    </source>
</evidence>
<keyword evidence="3" id="KW-0328">Glycosyltransferase</keyword>